<dbReference type="GO" id="GO:0003977">
    <property type="term" value="F:UDP-N-acetylglucosamine diphosphorylase activity"/>
    <property type="evidence" value="ECO:0007669"/>
    <property type="project" value="UniProtKB-EC"/>
</dbReference>
<reference evidence="7" key="2">
    <citation type="submission" date="2025-09" db="UniProtKB">
        <authorList>
            <consortium name="Ensembl"/>
        </authorList>
    </citation>
    <scope>IDENTIFICATION</scope>
</reference>
<dbReference type="Proteomes" id="UP000694388">
    <property type="component" value="Unplaced"/>
</dbReference>
<keyword evidence="4" id="KW-0808">Transferase</keyword>
<protein>
    <recommendedName>
        <fullName evidence="3">UDP-N-acetylglucosamine diphosphorylase</fullName>
        <ecNumber evidence="3">2.7.7.23</ecNumber>
    </recommendedName>
</protein>
<dbReference type="EC" id="2.7.7.23" evidence="3"/>
<evidence type="ECO:0000256" key="3">
    <source>
        <dbReference type="ARBA" id="ARBA00012457"/>
    </source>
</evidence>
<dbReference type="Ensembl" id="ENSEBUT00000003968.1">
    <property type="protein sequence ID" value="ENSEBUP00000003590.1"/>
    <property type="gene ID" value="ENSEBUG00000002598.1"/>
</dbReference>
<dbReference type="Pfam" id="PF01704">
    <property type="entry name" value="UDPGP"/>
    <property type="match status" value="1"/>
</dbReference>
<dbReference type="Gene3D" id="3.90.550.10">
    <property type="entry name" value="Spore Coat Polysaccharide Biosynthesis Protein SpsA, Chain A"/>
    <property type="match status" value="1"/>
</dbReference>
<reference evidence="7" key="1">
    <citation type="submission" date="2025-08" db="UniProtKB">
        <authorList>
            <consortium name="Ensembl"/>
        </authorList>
    </citation>
    <scope>IDENTIFICATION</scope>
</reference>
<evidence type="ECO:0000256" key="1">
    <source>
        <dbReference type="ARBA" id="ARBA00005208"/>
    </source>
</evidence>
<dbReference type="CDD" id="cd04193">
    <property type="entry name" value="UDPGlcNAc_PPase"/>
    <property type="match status" value="1"/>
</dbReference>
<dbReference type="OMA" id="FRAANIC"/>
<evidence type="ECO:0000313" key="8">
    <source>
        <dbReference type="Proteomes" id="UP000694388"/>
    </source>
</evidence>
<dbReference type="SUPFAM" id="SSF53448">
    <property type="entry name" value="Nucleotide-diphospho-sugar transferases"/>
    <property type="match status" value="1"/>
</dbReference>
<proteinExistence type="inferred from homology"/>
<evidence type="ECO:0000256" key="5">
    <source>
        <dbReference type="ARBA" id="ARBA00022695"/>
    </source>
</evidence>
<dbReference type="GeneTree" id="ENSGT00940000153464"/>
<keyword evidence="8" id="KW-1185">Reference proteome</keyword>
<dbReference type="InterPro" id="IPR039741">
    <property type="entry name" value="UDP-sugar_pyrophosphorylase"/>
</dbReference>
<evidence type="ECO:0000256" key="4">
    <source>
        <dbReference type="ARBA" id="ARBA00022679"/>
    </source>
</evidence>
<evidence type="ECO:0000313" key="7">
    <source>
        <dbReference type="Ensembl" id="ENSEBUP00000003590.1"/>
    </source>
</evidence>
<dbReference type="FunFam" id="3.90.550.10:FF:000075">
    <property type="entry name" value="Probable UDP-N-acetylglucosamine pyrophosphorylase"/>
    <property type="match status" value="1"/>
</dbReference>
<comment type="catalytic activity">
    <reaction evidence="6">
        <text>N-acetyl-alpha-D-glucosamine 1-phosphate + UTP + H(+) = UDP-N-acetyl-alpha-D-glucosamine + diphosphate</text>
        <dbReference type="Rhea" id="RHEA:13509"/>
        <dbReference type="ChEBI" id="CHEBI:15378"/>
        <dbReference type="ChEBI" id="CHEBI:33019"/>
        <dbReference type="ChEBI" id="CHEBI:46398"/>
        <dbReference type="ChEBI" id="CHEBI:57705"/>
        <dbReference type="ChEBI" id="CHEBI:57776"/>
        <dbReference type="EC" id="2.7.7.23"/>
    </reaction>
</comment>
<dbReference type="InterPro" id="IPR002618">
    <property type="entry name" value="UDPGP_fam"/>
</dbReference>
<dbReference type="PANTHER" id="PTHR11952:SF2">
    <property type="entry name" value="LD24639P"/>
    <property type="match status" value="1"/>
</dbReference>
<comment type="similarity">
    <text evidence="2">Belongs to the UDPGP type 1 family.</text>
</comment>
<dbReference type="InterPro" id="IPR029044">
    <property type="entry name" value="Nucleotide-diphossugar_trans"/>
</dbReference>
<organism evidence="7 8">
    <name type="scientific">Eptatretus burgeri</name>
    <name type="common">Inshore hagfish</name>
    <dbReference type="NCBI Taxonomy" id="7764"/>
    <lineage>
        <taxon>Eukaryota</taxon>
        <taxon>Metazoa</taxon>
        <taxon>Chordata</taxon>
        <taxon>Craniata</taxon>
        <taxon>Vertebrata</taxon>
        <taxon>Cyclostomata</taxon>
        <taxon>Myxini</taxon>
        <taxon>Myxiniformes</taxon>
        <taxon>Myxinidae</taxon>
        <taxon>Eptatretinae</taxon>
        <taxon>Eptatretus</taxon>
    </lineage>
</organism>
<keyword evidence="5" id="KW-0548">Nucleotidyltransferase</keyword>
<evidence type="ECO:0000256" key="2">
    <source>
        <dbReference type="ARBA" id="ARBA00010401"/>
    </source>
</evidence>
<comment type="pathway">
    <text evidence="1">Nucleotide-sugar biosynthesis; UDP-N-acetyl-alpha-D-glucosamine biosynthesis; UDP-N-acetyl-alpha-D-glucosamine from N-acetyl-alpha-D-glucosamine 1-phosphate: step 1/1.</text>
</comment>
<accession>A0A8C4PXU4</accession>
<dbReference type="AlphaFoldDB" id="A0A8C4PXU4"/>
<dbReference type="GO" id="GO:0006048">
    <property type="term" value="P:UDP-N-acetylglucosamine biosynthetic process"/>
    <property type="evidence" value="ECO:0007669"/>
    <property type="project" value="TreeGrafter"/>
</dbReference>
<dbReference type="PANTHER" id="PTHR11952">
    <property type="entry name" value="UDP- GLUCOSE PYROPHOSPHORYLASE"/>
    <property type="match status" value="1"/>
</dbReference>
<evidence type="ECO:0000256" key="6">
    <source>
        <dbReference type="ARBA" id="ARBA00048493"/>
    </source>
</evidence>
<sequence length="530" mass="59008">MGVVLQRAWFCNGRGFHSVRSRVASSIQTAQRKYSRMESSLRERLAAAGQDHVLRYWEELERSQREAFIKQLSSLDLTTLRQDFECFTAPHDDWGPSRSPVDLEPPLENLLGSVSSSDPECVQSWRQRGLLQIATGAVAVLLLAGGQGTRLGVPYPKGMYKLGLPSGKSLYQLQAEQILHLQHLTDKLHNTTCQVPWYIMTSHHTKEPTREFFAQHNYFGLRPDNVLLFEQGMLPALTFDGKLILKDKGELAMAPDGNGGLYKALDTSGVLQDMEKRGICNVHVYCVDNVLVRVADPVFIGFCIATGADCGAKVVEKVLPNESVGVVCRVGGRNQVREYSELSPEDTTRRDPDGRLTFRAANICNHLFHIDFLKRVVTEHLAKLPYHVAKKKVPYIDDVGKLVKPNQPNAVKLEKFVFDVFPLSEQFVVLEVIRQDEFAPLKNADGAATDTPSTACRLLLSLHQRWLENAGAILRPMRSQSDTMLADPVIQCEVSSLVSYAGEGLSELVNGRELVSPFVLEPSDVCVAPK</sequence>
<name>A0A8C4PXU4_EPTBU</name>